<dbReference type="EMBL" id="JASSZA010000005">
    <property type="protein sequence ID" value="KAK2111984.1"/>
    <property type="molecule type" value="Genomic_DNA"/>
</dbReference>
<dbReference type="InterPro" id="IPR013783">
    <property type="entry name" value="Ig-like_fold"/>
</dbReference>
<feature type="domain" description="Fibronectin type-III" evidence="2">
    <location>
        <begin position="1"/>
        <end position="79"/>
    </location>
</feature>
<reference evidence="3 4" key="1">
    <citation type="submission" date="2023-05" db="EMBL/GenBank/DDBJ databases">
        <title>B98-5 Cell Line De Novo Hybrid Assembly: An Optical Mapping Approach.</title>
        <authorList>
            <person name="Kananen K."/>
            <person name="Auerbach J.A."/>
            <person name="Kautto E."/>
            <person name="Blachly J.S."/>
        </authorList>
    </citation>
    <scope>NUCLEOTIDE SEQUENCE [LARGE SCALE GENOMIC DNA]</scope>
    <source>
        <strain evidence="3">B95-8</strain>
        <tissue evidence="3">Cell line</tissue>
    </source>
</reference>
<comment type="caution">
    <text evidence="3">The sequence shown here is derived from an EMBL/GenBank/DDBJ whole genome shotgun (WGS) entry which is preliminary data.</text>
</comment>
<evidence type="ECO:0000259" key="2">
    <source>
        <dbReference type="PROSITE" id="PS50853"/>
    </source>
</evidence>
<keyword evidence="4" id="KW-1185">Reference proteome</keyword>
<proteinExistence type="predicted"/>
<dbReference type="InterPro" id="IPR050964">
    <property type="entry name" value="Striated_Muscle_Regulatory"/>
</dbReference>
<accession>A0ABQ9VT06</accession>
<dbReference type="PANTHER" id="PTHR13817">
    <property type="entry name" value="TITIN"/>
    <property type="match status" value="1"/>
</dbReference>
<keyword evidence="1" id="KW-0677">Repeat</keyword>
<gene>
    <name evidence="3" type="primary">SDK2_3</name>
    <name evidence="3" type="ORF">P7K49_011731</name>
</gene>
<dbReference type="PANTHER" id="PTHR13817:SF59">
    <property type="entry name" value="PROTEIN SIDEKICK-2"/>
    <property type="match status" value="1"/>
</dbReference>
<evidence type="ECO:0000256" key="1">
    <source>
        <dbReference type="ARBA" id="ARBA00022737"/>
    </source>
</evidence>
<dbReference type="SUPFAM" id="SSF49265">
    <property type="entry name" value="Fibronectin type III"/>
    <property type="match status" value="2"/>
</dbReference>
<sequence>MATAKLMATRGLSPGYRISWEEYNRTNTRVTHYLPNVTLEYCVTGLTALTTYTIEVAAMTSKGQGQVSASTISSGVPPELPGPPTNLGISNIGPRSVTLQFRPGYDGKTSISRWLVEAQVGVVGEGEEWLLIHQLSNEPDARSMEVPDLNPFTYYSFRMRQVNIVGTSPPSQPSRKIQTLQAPPDMAPANVSLRTASETSLWLRWMALCNILSQHGSHRAAIPGGPWSKQAILTQINDRIPQLRREARNTSIARALLTLCNPFLSM</sequence>
<name>A0ABQ9VT06_SAGOE</name>
<organism evidence="3 4">
    <name type="scientific">Saguinus oedipus</name>
    <name type="common">Cotton-top tamarin</name>
    <name type="synonym">Oedipomidas oedipus</name>
    <dbReference type="NCBI Taxonomy" id="9490"/>
    <lineage>
        <taxon>Eukaryota</taxon>
        <taxon>Metazoa</taxon>
        <taxon>Chordata</taxon>
        <taxon>Craniata</taxon>
        <taxon>Vertebrata</taxon>
        <taxon>Euteleostomi</taxon>
        <taxon>Mammalia</taxon>
        <taxon>Eutheria</taxon>
        <taxon>Euarchontoglires</taxon>
        <taxon>Primates</taxon>
        <taxon>Haplorrhini</taxon>
        <taxon>Platyrrhini</taxon>
        <taxon>Cebidae</taxon>
        <taxon>Callitrichinae</taxon>
        <taxon>Saguinus</taxon>
    </lineage>
</organism>
<dbReference type="Proteomes" id="UP001266305">
    <property type="component" value="Unassembled WGS sequence"/>
</dbReference>
<dbReference type="PROSITE" id="PS50853">
    <property type="entry name" value="FN3"/>
    <property type="match status" value="2"/>
</dbReference>
<evidence type="ECO:0000313" key="4">
    <source>
        <dbReference type="Proteomes" id="UP001266305"/>
    </source>
</evidence>
<dbReference type="Pfam" id="PF00041">
    <property type="entry name" value="fn3"/>
    <property type="match status" value="2"/>
</dbReference>
<dbReference type="CDD" id="cd00063">
    <property type="entry name" value="FN3"/>
    <property type="match status" value="2"/>
</dbReference>
<feature type="domain" description="Fibronectin type-III" evidence="2">
    <location>
        <begin position="83"/>
        <end position="182"/>
    </location>
</feature>
<dbReference type="InterPro" id="IPR036116">
    <property type="entry name" value="FN3_sf"/>
</dbReference>
<evidence type="ECO:0000313" key="3">
    <source>
        <dbReference type="EMBL" id="KAK2111984.1"/>
    </source>
</evidence>
<dbReference type="SMART" id="SM00060">
    <property type="entry name" value="FN3"/>
    <property type="match status" value="2"/>
</dbReference>
<dbReference type="Gene3D" id="2.60.40.10">
    <property type="entry name" value="Immunoglobulins"/>
    <property type="match status" value="2"/>
</dbReference>
<protein>
    <submittedName>
        <fullName evidence="3">Protein sidekick-2</fullName>
    </submittedName>
</protein>
<dbReference type="InterPro" id="IPR003961">
    <property type="entry name" value="FN3_dom"/>
</dbReference>